<gene>
    <name evidence="1" type="ORF">A2Y83_03065</name>
</gene>
<sequence length="127" mass="14170">MTALFISCCRKGRLTVKGKIRKEANYILSCQYAANPNNPAYGAINNARGKPNWISPRENALAILGLLIASEKLDNAIYKERAELAADYLIRVQDLDGAWYNQYSYTTPVDPANPKNIKALWKSPTHA</sequence>
<evidence type="ECO:0008006" key="3">
    <source>
        <dbReference type="Google" id="ProtNLM"/>
    </source>
</evidence>
<dbReference type="Proteomes" id="UP000178323">
    <property type="component" value="Unassembled WGS sequence"/>
</dbReference>
<dbReference type="InterPro" id="IPR008930">
    <property type="entry name" value="Terpenoid_cyclase/PrenylTrfase"/>
</dbReference>
<evidence type="ECO:0000313" key="1">
    <source>
        <dbReference type="EMBL" id="OGF21532.1"/>
    </source>
</evidence>
<reference evidence="1 2" key="1">
    <citation type="journal article" date="2016" name="Nat. Commun.">
        <title>Thousands of microbial genomes shed light on interconnected biogeochemical processes in an aquifer system.</title>
        <authorList>
            <person name="Anantharaman K."/>
            <person name="Brown C.T."/>
            <person name="Hug L.A."/>
            <person name="Sharon I."/>
            <person name="Castelle C.J."/>
            <person name="Probst A.J."/>
            <person name="Thomas B.C."/>
            <person name="Singh A."/>
            <person name="Wilkins M.J."/>
            <person name="Karaoz U."/>
            <person name="Brodie E.L."/>
            <person name="Williams K.H."/>
            <person name="Hubbard S.S."/>
            <person name="Banfield J.F."/>
        </authorList>
    </citation>
    <scope>NUCLEOTIDE SEQUENCE [LARGE SCALE GENOMIC DNA]</scope>
</reference>
<protein>
    <recommendedName>
        <fullName evidence="3">Squalene cyclase C-terminal domain-containing protein</fullName>
    </recommendedName>
</protein>
<organism evidence="1 2">
    <name type="scientific">Candidatus Falkowbacteria bacterium RBG_13_39_14</name>
    <dbReference type="NCBI Taxonomy" id="1797985"/>
    <lineage>
        <taxon>Bacteria</taxon>
        <taxon>Candidatus Falkowiibacteriota</taxon>
    </lineage>
</organism>
<dbReference type="EMBL" id="MFFS01000059">
    <property type="protein sequence ID" value="OGF21532.1"/>
    <property type="molecule type" value="Genomic_DNA"/>
</dbReference>
<accession>A0A1F5S4Q6</accession>
<dbReference type="AlphaFoldDB" id="A0A1F5S4Q6"/>
<proteinExistence type="predicted"/>
<comment type="caution">
    <text evidence="1">The sequence shown here is derived from an EMBL/GenBank/DDBJ whole genome shotgun (WGS) entry which is preliminary data.</text>
</comment>
<evidence type="ECO:0000313" key="2">
    <source>
        <dbReference type="Proteomes" id="UP000178323"/>
    </source>
</evidence>
<name>A0A1F5S4Q6_9BACT</name>
<dbReference type="SUPFAM" id="SSF48239">
    <property type="entry name" value="Terpenoid cyclases/Protein prenyltransferases"/>
    <property type="match status" value="1"/>
</dbReference>